<evidence type="ECO:0000256" key="1">
    <source>
        <dbReference type="ARBA" id="ARBA00004141"/>
    </source>
</evidence>
<dbReference type="SUPFAM" id="SSF52540">
    <property type="entry name" value="P-loop containing nucleoside triphosphate hydrolases"/>
    <property type="match status" value="2"/>
</dbReference>
<dbReference type="InterPro" id="IPR011527">
    <property type="entry name" value="ABC1_TM_dom"/>
</dbReference>
<feature type="transmembrane region" description="Helical" evidence="8">
    <location>
        <begin position="800"/>
        <end position="820"/>
    </location>
</feature>
<dbReference type="InterPro" id="IPR003439">
    <property type="entry name" value="ABC_transporter-like_ATP-bd"/>
</dbReference>
<gene>
    <name evidence="11" type="primary">ABCB11</name>
    <name evidence="11" type="ORF">MHBO_000130</name>
</gene>
<evidence type="ECO:0000313" key="12">
    <source>
        <dbReference type="Proteomes" id="UP001439008"/>
    </source>
</evidence>
<comment type="caution">
    <text evidence="11">The sequence shown here is derived from an EMBL/GenBank/DDBJ whole genome shotgun (WGS) entry which is preliminary data.</text>
</comment>
<keyword evidence="4" id="KW-0547">Nucleotide-binding</keyword>
<evidence type="ECO:0000259" key="10">
    <source>
        <dbReference type="PROSITE" id="PS50929"/>
    </source>
</evidence>
<evidence type="ECO:0000256" key="3">
    <source>
        <dbReference type="ARBA" id="ARBA00022692"/>
    </source>
</evidence>
<accession>A0ABV2AFG0</accession>
<dbReference type="InterPro" id="IPR039421">
    <property type="entry name" value="Type_1_exporter"/>
</dbReference>
<evidence type="ECO:0000259" key="9">
    <source>
        <dbReference type="PROSITE" id="PS50893"/>
    </source>
</evidence>
<protein>
    <submittedName>
        <fullName evidence="11">ABC transporter B member 11, variant 2</fullName>
    </submittedName>
</protein>
<dbReference type="Gene3D" id="3.40.50.300">
    <property type="entry name" value="P-loop containing nucleotide triphosphate hydrolases"/>
    <property type="match status" value="2"/>
</dbReference>
<reference evidence="11 12" key="1">
    <citation type="journal article" date="2024" name="BMC Biol.">
        <title>Comparative genomics of Ascetosporea gives new insight into the evolutionary basis for animal parasitism in Rhizaria.</title>
        <authorList>
            <person name="Hiltunen Thoren M."/>
            <person name="Onut-Brannstrom I."/>
            <person name="Alfjorden A."/>
            <person name="Peckova H."/>
            <person name="Swords F."/>
            <person name="Hooper C."/>
            <person name="Holzer A.S."/>
            <person name="Bass D."/>
            <person name="Burki F."/>
        </authorList>
    </citation>
    <scope>NUCLEOTIDE SEQUENCE [LARGE SCALE GENOMIC DNA]</scope>
    <source>
        <strain evidence="11">20-A016</strain>
    </source>
</reference>
<dbReference type="InterPro" id="IPR003593">
    <property type="entry name" value="AAA+_ATPase"/>
</dbReference>
<sequence>MREKAEKSQINYFKLYRFCTKFDIFLLSIGFLLAIASGATTSVFAIILGRFVDILTNQQTNAIQFERLSLFFVYLGIVSFALYSGGFWTFLYVSGKQEIKCRKAYFRSAIRQEVEWFDEKTPVSISARLSRDMRKYKISVGEKVPILARDISSFISSIAIGYYYGWQYALLMTSCIPLIALSVTALSYISQKYEKREKQAYLNARIISTETIKGIKTVSSFCNQKYQEERYYRELEKTKNVAVLKNIFTGVSSGGMMATIFFVYGIALWFGGWLIQNNVVTPFTGKVYTGGDIITIFIVNINGATALGQVTPLIRAMAEGTVAGAAIFAVIDRKSKQDYYSDHGIKPKDITGKITFSNINFSYSSRKEMLVLEKLSFGVSPGQKIALGGPSGSGKSTVASLLERFYSPTEGNIYLDSFDLEDLNLKWWRESVSIVNQEPVLFNGTIRENILFGRLNATEKEVIEAAKMANAHKFIVKLQDGYETNTGDGGTFLSGGQKQRIAIARAIIKDPKLLILDEATSALDTRAEKTVQAALEKVMKGRTTLIIAHRLSTIKNSDLIFVMKNGKIVEKGNHKELIQKRGEYSSLVKFQTNMKLTETSAEKQQYGKISVASQNSKKESFKIGHNVSKQKKGKIPKVSLWRLIKMSEHEKYYIMAGMLTATLSGMTFPMLAIFVTNILETYSKIDKSSIEKDSLVYLGAFFALGIINFLSDLGSGYFYGYSGETLTKKLREMSFHSVVSKKMEWFDQEVNDQSKLSDLLETETTKVNDVTVGILPSIVSAISTLVTGIIISLISSYKLGLAVLASTPLLIIAGALSMLASSSIEKSSEKAIKNSNKLSKEVFDNIRTVAAFAAENSFVERYEKCYEEHSSRFFKKSVIAALPFGLVELIYYFINALAFYYGSKLIQSGQISFTQMLSSAFGAILGVSGFRYAIEFSPDIKEARIAKDKIFHVIDDDNDEIKGGYEVEDILKDGKFDIEFKEVDFFYPARQKEKVLDNFSFKLKQNTSISVVGSSGSGKSTIVSLMLGFYKPNKGELYLNDVPYKDINIHSLRESIGLVLQEPTLFNGSIKENIRFGKLDASDEEIIEAAKKANIHNDILSFPNQYETNCGIGGTKLSGGQKQRVAIARALIKKPRVLLFDEATSALDTESEKIVQDAINSLIEEKNAQRSTLSISHRLSAVKFSNFILVLSKGTKDEFGTYSDLIEKKGSFYKLLRAGNE</sequence>
<keyword evidence="7 8" id="KW-0472">Membrane</keyword>
<feature type="transmembrane region" description="Helical" evidence="8">
    <location>
        <begin position="144"/>
        <end position="164"/>
    </location>
</feature>
<dbReference type="Gene3D" id="1.20.1560.10">
    <property type="entry name" value="ABC transporter type 1, transmembrane domain"/>
    <property type="match status" value="1"/>
</dbReference>
<evidence type="ECO:0000256" key="5">
    <source>
        <dbReference type="ARBA" id="ARBA00022840"/>
    </source>
</evidence>
<dbReference type="CDD" id="cd03249">
    <property type="entry name" value="ABC_MTABC3_MDL1_MDL2"/>
    <property type="match status" value="1"/>
</dbReference>
<evidence type="ECO:0000313" key="11">
    <source>
        <dbReference type="EMBL" id="MES1918113.1"/>
    </source>
</evidence>
<evidence type="ECO:0000256" key="2">
    <source>
        <dbReference type="ARBA" id="ARBA00007577"/>
    </source>
</evidence>
<feature type="transmembrane region" description="Helical" evidence="8">
    <location>
        <begin position="913"/>
        <end position="934"/>
    </location>
</feature>
<evidence type="ECO:0000256" key="6">
    <source>
        <dbReference type="ARBA" id="ARBA00022989"/>
    </source>
</evidence>
<feature type="transmembrane region" description="Helical" evidence="8">
    <location>
        <begin position="770"/>
        <end position="794"/>
    </location>
</feature>
<dbReference type="PROSITE" id="PS50929">
    <property type="entry name" value="ABC_TM1F"/>
    <property type="match status" value="2"/>
</dbReference>
<keyword evidence="6 8" id="KW-1133">Transmembrane helix</keyword>
<dbReference type="EMBL" id="JBDODL010000016">
    <property type="protein sequence ID" value="MES1918113.1"/>
    <property type="molecule type" value="Genomic_DNA"/>
</dbReference>
<feature type="domain" description="ABC transmembrane type-1" evidence="10">
    <location>
        <begin position="656"/>
        <end position="942"/>
    </location>
</feature>
<dbReference type="CDD" id="cd18578">
    <property type="entry name" value="ABC_6TM_Pgp_ABCB1_D2_like"/>
    <property type="match status" value="1"/>
</dbReference>
<dbReference type="InterPro" id="IPR017871">
    <property type="entry name" value="ABC_transporter-like_CS"/>
</dbReference>
<dbReference type="SUPFAM" id="SSF90123">
    <property type="entry name" value="ABC transporter transmembrane region"/>
    <property type="match status" value="2"/>
</dbReference>
<dbReference type="InterPro" id="IPR027417">
    <property type="entry name" value="P-loop_NTPase"/>
</dbReference>
<comment type="similarity">
    <text evidence="2">Belongs to the ABC transporter superfamily. ABCB family. Multidrug resistance exporter (TC 3.A.1.201) subfamily.</text>
</comment>
<feature type="domain" description="ABC transporter" evidence="9">
    <location>
        <begin position="354"/>
        <end position="590"/>
    </location>
</feature>
<dbReference type="PANTHER" id="PTHR43394">
    <property type="entry name" value="ATP-DEPENDENT PERMEASE MDL1, MITOCHONDRIAL"/>
    <property type="match status" value="1"/>
</dbReference>
<organism evidence="11 12">
    <name type="scientific">Bonamia ostreae</name>
    <dbReference type="NCBI Taxonomy" id="126728"/>
    <lineage>
        <taxon>Eukaryota</taxon>
        <taxon>Sar</taxon>
        <taxon>Rhizaria</taxon>
        <taxon>Endomyxa</taxon>
        <taxon>Ascetosporea</taxon>
        <taxon>Haplosporida</taxon>
        <taxon>Bonamia</taxon>
    </lineage>
</organism>
<comment type="subcellular location">
    <subcellularLocation>
        <location evidence="1">Membrane</location>
        <topology evidence="1">Multi-pass membrane protein</topology>
    </subcellularLocation>
</comment>
<dbReference type="CDD" id="cd18577">
    <property type="entry name" value="ABC_6TM_Pgp_ABCB1_D1_like"/>
    <property type="match status" value="1"/>
</dbReference>
<feature type="transmembrane region" description="Helical" evidence="8">
    <location>
        <begin position="652"/>
        <end position="675"/>
    </location>
</feature>
<dbReference type="SMART" id="SM00382">
    <property type="entry name" value="AAA"/>
    <property type="match status" value="2"/>
</dbReference>
<dbReference type="InterPro" id="IPR036640">
    <property type="entry name" value="ABC1_TM_sf"/>
</dbReference>
<feature type="transmembrane region" description="Helical" evidence="8">
    <location>
        <begin position="255"/>
        <end position="275"/>
    </location>
</feature>
<dbReference type="PROSITE" id="PS00211">
    <property type="entry name" value="ABC_TRANSPORTER_1"/>
    <property type="match status" value="2"/>
</dbReference>
<dbReference type="Pfam" id="PF00664">
    <property type="entry name" value="ABC_membrane"/>
    <property type="match status" value="2"/>
</dbReference>
<feature type="transmembrane region" description="Helical" evidence="8">
    <location>
        <begin position="24"/>
        <end position="48"/>
    </location>
</feature>
<keyword evidence="5" id="KW-0067">ATP-binding</keyword>
<feature type="transmembrane region" description="Helical" evidence="8">
    <location>
        <begin position="68"/>
        <end position="93"/>
    </location>
</feature>
<feature type="transmembrane region" description="Helical" evidence="8">
    <location>
        <begin position="170"/>
        <end position="189"/>
    </location>
</feature>
<evidence type="ECO:0000256" key="8">
    <source>
        <dbReference type="SAM" id="Phobius"/>
    </source>
</evidence>
<dbReference type="Proteomes" id="UP001439008">
    <property type="component" value="Unassembled WGS sequence"/>
</dbReference>
<dbReference type="PANTHER" id="PTHR43394:SF27">
    <property type="entry name" value="ATP-DEPENDENT TRANSLOCASE ABCB1-LIKE"/>
    <property type="match status" value="1"/>
</dbReference>
<dbReference type="PROSITE" id="PS50893">
    <property type="entry name" value="ABC_TRANSPORTER_2"/>
    <property type="match status" value="2"/>
</dbReference>
<feature type="transmembrane region" description="Helical" evidence="8">
    <location>
        <begin position="695"/>
        <end position="721"/>
    </location>
</feature>
<evidence type="ECO:0000256" key="7">
    <source>
        <dbReference type="ARBA" id="ARBA00023136"/>
    </source>
</evidence>
<evidence type="ECO:0000256" key="4">
    <source>
        <dbReference type="ARBA" id="ARBA00022741"/>
    </source>
</evidence>
<feature type="transmembrane region" description="Helical" evidence="8">
    <location>
        <begin position="878"/>
        <end position="901"/>
    </location>
</feature>
<keyword evidence="12" id="KW-1185">Reference proteome</keyword>
<proteinExistence type="inferred from homology"/>
<feature type="domain" description="ABC transmembrane type-1" evidence="10">
    <location>
        <begin position="29"/>
        <end position="319"/>
    </location>
</feature>
<dbReference type="Pfam" id="PF00005">
    <property type="entry name" value="ABC_tran"/>
    <property type="match status" value="2"/>
</dbReference>
<feature type="domain" description="ABC transporter" evidence="9">
    <location>
        <begin position="978"/>
        <end position="1218"/>
    </location>
</feature>
<name>A0ABV2AFG0_9EUKA</name>
<keyword evidence="3 8" id="KW-0812">Transmembrane</keyword>